<evidence type="ECO:0000256" key="1">
    <source>
        <dbReference type="SAM" id="MobiDB-lite"/>
    </source>
</evidence>
<evidence type="ECO:0008006" key="4">
    <source>
        <dbReference type="Google" id="ProtNLM"/>
    </source>
</evidence>
<feature type="compositionally biased region" description="Low complexity" evidence="1">
    <location>
        <begin position="274"/>
        <end position="286"/>
    </location>
</feature>
<dbReference type="Proteomes" id="UP000051952">
    <property type="component" value="Unassembled WGS sequence"/>
</dbReference>
<evidence type="ECO:0000313" key="3">
    <source>
        <dbReference type="Proteomes" id="UP000051952"/>
    </source>
</evidence>
<evidence type="ECO:0000313" key="2">
    <source>
        <dbReference type="EMBL" id="CUF20356.1"/>
    </source>
</evidence>
<dbReference type="OrthoDB" id="276661at2759"/>
<accession>A0A0S4IL54</accession>
<dbReference type="AlphaFoldDB" id="A0A0S4IL54"/>
<reference evidence="3" key="1">
    <citation type="submission" date="2015-09" db="EMBL/GenBank/DDBJ databases">
        <authorList>
            <consortium name="Pathogen Informatics"/>
        </authorList>
    </citation>
    <scope>NUCLEOTIDE SEQUENCE [LARGE SCALE GENOMIC DNA]</scope>
    <source>
        <strain evidence="3">Lake Konstanz</strain>
    </source>
</reference>
<dbReference type="Gene3D" id="2.130.10.10">
    <property type="entry name" value="YVTN repeat-like/Quinoprotein amine dehydrogenase"/>
    <property type="match status" value="1"/>
</dbReference>
<dbReference type="InterPro" id="IPR015943">
    <property type="entry name" value="WD40/YVTN_repeat-like_dom_sf"/>
</dbReference>
<name>A0A0S4IL54_BODSA</name>
<dbReference type="SUPFAM" id="SSF82171">
    <property type="entry name" value="DPP6 N-terminal domain-like"/>
    <property type="match status" value="1"/>
</dbReference>
<sequence length="438" mass="47034">MATTAPYQEAPQQLPVECMEHFFHGVAAPRMTSMDFSLDGLHCISTHEDDALRWIDVVSLQHRETIRCAAAIGGVQYAAFTSSSDRMWLCPRGAADGHLYIYSASSEKVVSAIGLCDGQQTGPSDAAHRSYKALLSPGGALTNIAQSITTDTAAVVNAQYNSVQVVHPLVSGPVAATPPCTDGPLRRVSWSYDGMLLAVAGAARTTVFDLRKLATGPVDRIDNQNVFPLSRSSDQDHATWCEGAQFNDSSNTLLMTSRMGEAVAVSLRRRSDDTSTSSSSAAQPRPTTIVASYLHGAARRHFMPSREDAATMYGGYPQHTSSSSSATTNAPAVPAQFVHPHAPGGSMVAQPAASLFSGRHLLIYECMAMDDTTIEHQRRLSFAAGDSASHQGGRLAALRYQVQFRENDLPRTMAINRRFGIVAVGAKSSTWFAVRPES</sequence>
<organism evidence="2 3">
    <name type="scientific">Bodo saltans</name>
    <name type="common">Flagellated protozoan</name>
    <dbReference type="NCBI Taxonomy" id="75058"/>
    <lineage>
        <taxon>Eukaryota</taxon>
        <taxon>Discoba</taxon>
        <taxon>Euglenozoa</taxon>
        <taxon>Kinetoplastea</taxon>
        <taxon>Metakinetoplastina</taxon>
        <taxon>Eubodonida</taxon>
        <taxon>Bodonidae</taxon>
        <taxon>Bodo</taxon>
    </lineage>
</organism>
<dbReference type="OMA" id="HRETIRC"/>
<feature type="region of interest" description="Disordered" evidence="1">
    <location>
        <begin position="266"/>
        <end position="286"/>
    </location>
</feature>
<keyword evidence="3" id="KW-1185">Reference proteome</keyword>
<gene>
    <name evidence="2" type="ORF">BSAL_60145</name>
</gene>
<protein>
    <recommendedName>
        <fullName evidence="4">WD40 repeat-containing protein</fullName>
    </recommendedName>
</protein>
<dbReference type="VEuPathDB" id="TriTrypDB:BSAL_60145"/>
<proteinExistence type="predicted"/>
<dbReference type="EMBL" id="CYKH01000263">
    <property type="protein sequence ID" value="CUF20356.1"/>
    <property type="molecule type" value="Genomic_DNA"/>
</dbReference>